<evidence type="ECO:0000313" key="8">
    <source>
        <dbReference type="Proteomes" id="UP000320359"/>
    </source>
</evidence>
<sequence>MSSIPHVDMSEFAKDFDGFVQTIGQGYEVNGFVALTNHGIQTDIILDALDTTRELFALPEEVKLKYHCPGIGGARGYTPFGTEIAKDAKHVDLKEFWHVGREVDNTDDYPQLIPNIWPEELPSFKEKMTTLFNSLDELGNQVLEGIAVYLGQPRDYFRTRVNKGNSILRPLHYPPIIDKGTPSVRAAAHEDINVITLLIGSREPGLEVLSKSGAWVPVTIIEGAIICNVGDMLQRLTNGVLPSTTHRVVNPPALFNEVSRYSIPFFLHFNPDVVIDALPQCVTDENPKKFPPITADDYLMERLREIGLVK</sequence>
<evidence type="ECO:0000256" key="3">
    <source>
        <dbReference type="ARBA" id="ARBA00023002"/>
    </source>
</evidence>
<proteinExistence type="inferred from homology"/>
<dbReference type="Gene3D" id="2.60.120.330">
    <property type="entry name" value="B-lactam Antibiotic, Isopenicillin N Synthase, Chain"/>
    <property type="match status" value="1"/>
</dbReference>
<dbReference type="PANTHER" id="PTHR10209:SF881">
    <property type="entry name" value="FI07970P-RELATED"/>
    <property type="match status" value="1"/>
</dbReference>
<evidence type="ECO:0000256" key="1">
    <source>
        <dbReference type="ARBA" id="ARBA00008056"/>
    </source>
</evidence>
<evidence type="ECO:0000313" key="7">
    <source>
        <dbReference type="EMBL" id="TRW50007.1"/>
    </source>
</evidence>
<dbReference type="Proteomes" id="UP000320359">
    <property type="component" value="Unassembled WGS sequence"/>
</dbReference>
<reference evidence="7 8" key="1">
    <citation type="submission" date="2019-07" db="EMBL/GenBank/DDBJ databases">
        <authorList>
            <person name="Yang M."/>
            <person name="Zhao D."/>
            <person name="Xiang H."/>
        </authorList>
    </citation>
    <scope>NUCLEOTIDE SEQUENCE [LARGE SCALE GENOMIC DNA]</scope>
    <source>
        <strain evidence="7 8">IM1326</strain>
    </source>
</reference>
<keyword evidence="2 5" id="KW-0479">Metal-binding</keyword>
<dbReference type="InterPro" id="IPR044861">
    <property type="entry name" value="IPNS-like_FE2OG_OXY"/>
</dbReference>
<keyword evidence="8" id="KW-1185">Reference proteome</keyword>
<keyword evidence="3 5" id="KW-0560">Oxidoreductase</keyword>
<evidence type="ECO:0000256" key="5">
    <source>
        <dbReference type="RuleBase" id="RU003682"/>
    </source>
</evidence>
<organism evidence="7 8">
    <name type="scientific">Aliidiomarina halalkaliphila</name>
    <dbReference type="NCBI Taxonomy" id="2593535"/>
    <lineage>
        <taxon>Bacteria</taxon>
        <taxon>Pseudomonadati</taxon>
        <taxon>Pseudomonadota</taxon>
        <taxon>Gammaproteobacteria</taxon>
        <taxon>Alteromonadales</taxon>
        <taxon>Idiomarinaceae</taxon>
        <taxon>Aliidiomarina</taxon>
    </lineage>
</organism>
<comment type="similarity">
    <text evidence="1 5">Belongs to the iron/ascorbate-dependent oxidoreductase family.</text>
</comment>
<dbReference type="InterPro" id="IPR026992">
    <property type="entry name" value="DIOX_N"/>
</dbReference>
<dbReference type="InterPro" id="IPR027443">
    <property type="entry name" value="IPNS-like_sf"/>
</dbReference>
<dbReference type="Pfam" id="PF14226">
    <property type="entry name" value="DIOX_N"/>
    <property type="match status" value="1"/>
</dbReference>
<dbReference type="PROSITE" id="PS51471">
    <property type="entry name" value="FE2OG_OXY"/>
    <property type="match status" value="1"/>
</dbReference>
<dbReference type="PRINTS" id="PR00682">
    <property type="entry name" value="IPNSYNTHASE"/>
</dbReference>
<gene>
    <name evidence="7" type="ORF">FM042_03915</name>
</gene>
<keyword evidence="4 5" id="KW-0408">Iron</keyword>
<evidence type="ECO:0000256" key="2">
    <source>
        <dbReference type="ARBA" id="ARBA00022723"/>
    </source>
</evidence>
<name>A0A552X4R2_9GAMM</name>
<protein>
    <submittedName>
        <fullName evidence="7">Isopenicillin N synthase family oxygenase</fullName>
    </submittedName>
</protein>
<evidence type="ECO:0000256" key="4">
    <source>
        <dbReference type="ARBA" id="ARBA00023004"/>
    </source>
</evidence>
<accession>A0A552X4R2</accession>
<dbReference type="EMBL" id="VJWL01000001">
    <property type="protein sequence ID" value="TRW50007.1"/>
    <property type="molecule type" value="Genomic_DNA"/>
</dbReference>
<dbReference type="GO" id="GO:0046872">
    <property type="term" value="F:metal ion binding"/>
    <property type="evidence" value="ECO:0007669"/>
    <property type="project" value="UniProtKB-KW"/>
</dbReference>
<evidence type="ECO:0000259" key="6">
    <source>
        <dbReference type="PROSITE" id="PS51471"/>
    </source>
</evidence>
<dbReference type="InterPro" id="IPR005123">
    <property type="entry name" value="Oxoglu/Fe-dep_dioxygenase_dom"/>
</dbReference>
<dbReference type="PANTHER" id="PTHR10209">
    <property type="entry name" value="OXIDOREDUCTASE, 2OG-FE II OXYGENASE FAMILY PROTEIN"/>
    <property type="match status" value="1"/>
</dbReference>
<dbReference type="AlphaFoldDB" id="A0A552X4R2"/>
<dbReference type="SUPFAM" id="SSF51197">
    <property type="entry name" value="Clavaminate synthase-like"/>
    <property type="match status" value="1"/>
</dbReference>
<dbReference type="GO" id="GO:0016491">
    <property type="term" value="F:oxidoreductase activity"/>
    <property type="evidence" value="ECO:0007669"/>
    <property type="project" value="UniProtKB-KW"/>
</dbReference>
<dbReference type="OrthoDB" id="21825at2"/>
<dbReference type="Pfam" id="PF03171">
    <property type="entry name" value="2OG-FeII_Oxy"/>
    <property type="match status" value="1"/>
</dbReference>
<comment type="caution">
    <text evidence="7">The sequence shown here is derived from an EMBL/GenBank/DDBJ whole genome shotgun (WGS) entry which is preliminary data.</text>
</comment>
<feature type="domain" description="Fe2OG dioxygenase" evidence="6">
    <location>
        <begin position="163"/>
        <end position="269"/>
    </location>
</feature>
<dbReference type="RefSeq" id="WP_143234536.1">
    <property type="nucleotide sequence ID" value="NZ_VJWL01000001.1"/>
</dbReference>